<feature type="domain" description="Amine oxidase" evidence="7">
    <location>
        <begin position="51"/>
        <end position="590"/>
    </location>
</feature>
<dbReference type="GO" id="GO:0009063">
    <property type="term" value="P:amino acid catabolic process"/>
    <property type="evidence" value="ECO:0007669"/>
    <property type="project" value="TreeGrafter"/>
</dbReference>
<evidence type="ECO:0000313" key="9">
    <source>
        <dbReference type="Proteomes" id="UP000027192"/>
    </source>
</evidence>
<evidence type="ECO:0000256" key="2">
    <source>
        <dbReference type="ARBA" id="ARBA00005833"/>
    </source>
</evidence>
<sequence>MSEVSYLEDAFHGLLPYEQDEIAQSYMNCLAKGLPDSQAESKNILIIGCGIAGMVSAALLRKAGHKVTIVEANTRVGGRIRTFRNTPQKRYFEDDRLSAEAGAMRIPDMHKLVQYLIDYTGVEKQLFLNKSISRKDALSEKIQTPDRDAQGNVDLSDLVATGNNLIHVNRRHILRKNYELEGSDINELLNYGLDEREKYATASELLEKAIGDLVNQVQADPKTAWPKIIAQYGEYSMRRFLKEAVVELSGDEHLSENALEMIGVIENLESRMSYSFIQSFIELAIIRPDTAFWLVKGGTDKFTQAFYEKENLDDVTYLNQTVNELYLCETTGKVRIKTEVSHDIESRLEQDTAVAQLLSDRSWDEAIVTIPFSSFRMVQVWPEISQEKRKAVRELHYDAATKVLLEFRERFWETRNDIYGGGSVTDLPNRFMYYPSERMGSSKGGVMLASYSWADDARKWDSMSDYERYCYALNNVAIVHADHEPGADYAIREAAQQKIRDLCVFDPKKYRDNQDNIVGAATVSWMNDPYAFGEAAIFYPGQLDLLHKAIIQSEWPSTETGKARLHFAGEHASLKHAWIEGAIESAVNAALLVNENELPTLKRD</sequence>
<dbReference type="SUPFAM" id="SSF54373">
    <property type="entry name" value="FAD-linked reductases, C-terminal domain"/>
    <property type="match status" value="1"/>
</dbReference>
<dbReference type="Proteomes" id="UP000027192">
    <property type="component" value="Unassembled WGS sequence"/>
</dbReference>
<dbReference type="PANTHER" id="PTHR10742">
    <property type="entry name" value="FLAVIN MONOAMINE OXIDASE"/>
    <property type="match status" value="1"/>
</dbReference>
<dbReference type="Gene3D" id="3.90.660.10">
    <property type="match status" value="1"/>
</dbReference>
<dbReference type="EC" id="1.13.12.3" evidence="3"/>
<protein>
    <recommendedName>
        <fullName evidence="4">Tryptophan 2-monooxygenase</fullName>
        <ecNumber evidence="3">1.13.12.3</ecNumber>
    </recommendedName>
</protein>
<organism evidence="8 9">
    <name type="scientific">Photobacterium galatheae</name>
    <dbReference type="NCBI Taxonomy" id="1654360"/>
    <lineage>
        <taxon>Bacteria</taxon>
        <taxon>Pseudomonadati</taxon>
        <taxon>Pseudomonadota</taxon>
        <taxon>Gammaproteobacteria</taxon>
        <taxon>Vibrionales</taxon>
        <taxon>Vibrionaceae</taxon>
        <taxon>Photobacterium</taxon>
    </lineage>
</organism>
<evidence type="ECO:0000256" key="1">
    <source>
        <dbReference type="ARBA" id="ARBA00004814"/>
    </source>
</evidence>
<dbReference type="Pfam" id="PF01593">
    <property type="entry name" value="Amino_oxidase"/>
    <property type="match status" value="1"/>
</dbReference>
<dbReference type="PANTHER" id="PTHR10742:SF342">
    <property type="entry name" value="AMINE OXIDASE"/>
    <property type="match status" value="1"/>
</dbReference>
<dbReference type="InterPro" id="IPR002937">
    <property type="entry name" value="Amino_oxidase"/>
</dbReference>
<accession>A0A066RJ78</accession>
<evidence type="ECO:0000256" key="5">
    <source>
        <dbReference type="ARBA" id="ARBA00023070"/>
    </source>
</evidence>
<dbReference type="InterPro" id="IPR036188">
    <property type="entry name" value="FAD/NAD-bd_sf"/>
</dbReference>
<evidence type="ECO:0000256" key="3">
    <source>
        <dbReference type="ARBA" id="ARBA00012535"/>
    </source>
</evidence>
<evidence type="ECO:0000256" key="6">
    <source>
        <dbReference type="ARBA" id="ARBA00047321"/>
    </source>
</evidence>
<dbReference type="STRING" id="1654360.EA58_17370"/>
<dbReference type="GO" id="GO:0001716">
    <property type="term" value="F:L-amino-acid oxidase activity"/>
    <property type="evidence" value="ECO:0007669"/>
    <property type="project" value="TreeGrafter"/>
</dbReference>
<dbReference type="GO" id="GO:0009851">
    <property type="term" value="P:auxin biosynthetic process"/>
    <property type="evidence" value="ECO:0007669"/>
    <property type="project" value="UniProtKB-KW"/>
</dbReference>
<proteinExistence type="inferred from homology"/>
<evidence type="ECO:0000259" key="7">
    <source>
        <dbReference type="Pfam" id="PF01593"/>
    </source>
</evidence>
<name>A0A066RJ78_9GAMM</name>
<comment type="similarity">
    <text evidence="2">Belongs to the tryptophan 2-monooxygenase family.</text>
</comment>
<dbReference type="AlphaFoldDB" id="A0A066RJ78"/>
<gene>
    <name evidence="8" type="ORF">EA58_17370</name>
</gene>
<comment type="pathway">
    <text evidence="1">Plant hormone metabolism; auxin biosynthesis.</text>
</comment>
<dbReference type="EMBL" id="JMIB01000032">
    <property type="protein sequence ID" value="KDM90495.1"/>
    <property type="molecule type" value="Genomic_DNA"/>
</dbReference>
<dbReference type="SUPFAM" id="SSF51905">
    <property type="entry name" value="FAD/NAD(P)-binding domain"/>
    <property type="match status" value="1"/>
</dbReference>
<keyword evidence="5" id="KW-0073">Auxin biosynthesis</keyword>
<keyword evidence="9" id="KW-1185">Reference proteome</keyword>
<dbReference type="Gene3D" id="3.50.50.60">
    <property type="entry name" value="FAD/NAD(P)-binding domain"/>
    <property type="match status" value="1"/>
</dbReference>
<comment type="catalytic activity">
    <reaction evidence="6">
        <text>L-tryptophan + O2 = indole-3-acetamide + CO2 + H2O</text>
        <dbReference type="Rhea" id="RHEA:16165"/>
        <dbReference type="ChEBI" id="CHEBI:15377"/>
        <dbReference type="ChEBI" id="CHEBI:15379"/>
        <dbReference type="ChEBI" id="CHEBI:16031"/>
        <dbReference type="ChEBI" id="CHEBI:16526"/>
        <dbReference type="ChEBI" id="CHEBI:57912"/>
        <dbReference type="EC" id="1.13.12.3"/>
    </reaction>
</comment>
<evidence type="ECO:0000256" key="4">
    <source>
        <dbReference type="ARBA" id="ARBA00017871"/>
    </source>
</evidence>
<dbReference type="Gene3D" id="6.10.140.1210">
    <property type="match status" value="1"/>
</dbReference>
<dbReference type="InterPro" id="IPR050281">
    <property type="entry name" value="Flavin_monoamine_oxidase"/>
</dbReference>
<reference evidence="8 9" key="1">
    <citation type="submission" date="2014-04" db="EMBL/GenBank/DDBJ databases">
        <title>Draft genome sequence of Photobacterium halotolerans S2753: a solonamide, ngercheumicin and holomycin producer.</title>
        <authorList>
            <person name="Machado H.R."/>
            <person name="Gram L."/>
        </authorList>
    </citation>
    <scope>NUCLEOTIDE SEQUENCE [LARGE SCALE GENOMIC DNA]</scope>
    <source>
        <strain evidence="8 9">S2753</strain>
    </source>
</reference>
<dbReference type="GO" id="GO:0050361">
    <property type="term" value="F:tryptophan 2-monooxygenase activity"/>
    <property type="evidence" value="ECO:0007669"/>
    <property type="project" value="UniProtKB-EC"/>
</dbReference>
<dbReference type="OrthoDB" id="337830at2"/>
<dbReference type="RefSeq" id="WP_036755287.1">
    <property type="nucleotide sequence ID" value="NZ_JAGSGC010000001.1"/>
</dbReference>
<dbReference type="Gene3D" id="1.10.10.1620">
    <property type="match status" value="1"/>
</dbReference>
<evidence type="ECO:0000313" key="8">
    <source>
        <dbReference type="EMBL" id="KDM90495.1"/>
    </source>
</evidence>
<dbReference type="Gene3D" id="1.10.405.10">
    <property type="entry name" value="Guanine Nucleotide Dissociation Inhibitor, domain 1"/>
    <property type="match status" value="1"/>
</dbReference>
<comment type="caution">
    <text evidence="8">The sequence shown here is derived from an EMBL/GenBank/DDBJ whole genome shotgun (WGS) entry which is preliminary data.</text>
</comment>
<dbReference type="Gene3D" id="3.30.70.2100">
    <property type="match status" value="1"/>
</dbReference>